<keyword evidence="4 7" id="KW-0812">Transmembrane</keyword>
<evidence type="ECO:0000313" key="9">
    <source>
        <dbReference type="EMBL" id="OZG68064.1"/>
    </source>
</evidence>
<evidence type="ECO:0000256" key="6">
    <source>
        <dbReference type="ARBA" id="ARBA00023136"/>
    </source>
</evidence>
<dbReference type="InterPro" id="IPR000515">
    <property type="entry name" value="MetI-like"/>
</dbReference>
<keyword evidence="5 7" id="KW-1133">Transmembrane helix</keyword>
<keyword evidence="6 7" id="KW-0472">Membrane</keyword>
<dbReference type="PANTHER" id="PTHR30193">
    <property type="entry name" value="ABC TRANSPORTER PERMEASE PROTEIN"/>
    <property type="match status" value="1"/>
</dbReference>
<feature type="transmembrane region" description="Helical" evidence="7">
    <location>
        <begin position="302"/>
        <end position="326"/>
    </location>
</feature>
<gene>
    <name evidence="10" type="ORF">BE0216_04830</name>
    <name evidence="9" type="ORF">BEUL_1075</name>
</gene>
<name>A0A261G9I4_9BIFI</name>
<dbReference type="InterPro" id="IPR051393">
    <property type="entry name" value="ABC_transporter_permease"/>
</dbReference>
<evidence type="ECO:0000313" key="12">
    <source>
        <dbReference type="Proteomes" id="UP000593943"/>
    </source>
</evidence>
<dbReference type="EMBL" id="CP062938">
    <property type="protein sequence ID" value="QOL31862.1"/>
    <property type="molecule type" value="Genomic_DNA"/>
</dbReference>
<dbReference type="CDD" id="cd06261">
    <property type="entry name" value="TM_PBP2"/>
    <property type="match status" value="1"/>
</dbReference>
<evidence type="ECO:0000259" key="8">
    <source>
        <dbReference type="PROSITE" id="PS50928"/>
    </source>
</evidence>
<evidence type="ECO:0000256" key="4">
    <source>
        <dbReference type="ARBA" id="ARBA00022692"/>
    </source>
</evidence>
<accession>A0A261G9I4</accession>
<evidence type="ECO:0000256" key="3">
    <source>
        <dbReference type="ARBA" id="ARBA00022475"/>
    </source>
</evidence>
<dbReference type="SUPFAM" id="SSF160964">
    <property type="entry name" value="MalF N-terminal region-like"/>
    <property type="match status" value="1"/>
</dbReference>
<dbReference type="KEGG" id="beu:BE0216_04830"/>
<evidence type="ECO:0000256" key="1">
    <source>
        <dbReference type="ARBA" id="ARBA00004651"/>
    </source>
</evidence>
<comment type="subcellular location">
    <subcellularLocation>
        <location evidence="1 7">Cell membrane</location>
        <topology evidence="1 7">Multi-pass membrane protein</topology>
    </subcellularLocation>
</comment>
<dbReference type="AlphaFoldDB" id="A0A261G9I4"/>
<keyword evidence="12" id="KW-1185">Reference proteome</keyword>
<dbReference type="GO" id="GO:0055085">
    <property type="term" value="P:transmembrane transport"/>
    <property type="evidence" value="ECO:0007669"/>
    <property type="project" value="InterPro"/>
</dbReference>
<feature type="domain" description="ABC transmembrane type-1" evidence="8">
    <location>
        <begin position="107"/>
        <end position="323"/>
    </location>
</feature>
<feature type="transmembrane region" description="Helical" evidence="7">
    <location>
        <begin position="144"/>
        <end position="164"/>
    </location>
</feature>
<feature type="transmembrane region" description="Helical" evidence="7">
    <location>
        <begin position="112"/>
        <end position="132"/>
    </location>
</feature>
<dbReference type="EMBL" id="MWWZ01000006">
    <property type="protein sequence ID" value="OZG68064.1"/>
    <property type="molecule type" value="Genomic_DNA"/>
</dbReference>
<proteinExistence type="inferred from homology"/>
<protein>
    <submittedName>
        <fullName evidence="9 10">ABC transporter permease</fullName>
    </submittedName>
</protein>
<comment type="similarity">
    <text evidence="7">Belongs to the binding-protein-dependent transport system permease family.</text>
</comment>
<dbReference type="Pfam" id="PF00528">
    <property type="entry name" value="BPD_transp_1"/>
    <property type="match status" value="1"/>
</dbReference>
<keyword evidence="3" id="KW-1003">Cell membrane</keyword>
<feature type="transmembrane region" description="Helical" evidence="7">
    <location>
        <begin position="247"/>
        <end position="267"/>
    </location>
</feature>
<dbReference type="Proteomes" id="UP000593943">
    <property type="component" value="Chromosome"/>
</dbReference>
<dbReference type="GO" id="GO:0005886">
    <property type="term" value="C:plasma membrane"/>
    <property type="evidence" value="ECO:0007669"/>
    <property type="project" value="UniProtKB-SubCell"/>
</dbReference>
<dbReference type="Gene3D" id="1.10.3720.10">
    <property type="entry name" value="MetI-like"/>
    <property type="match status" value="1"/>
</dbReference>
<dbReference type="PROSITE" id="PS50928">
    <property type="entry name" value="ABC_TM1"/>
    <property type="match status" value="1"/>
</dbReference>
<evidence type="ECO:0000256" key="5">
    <source>
        <dbReference type="ARBA" id="ARBA00022989"/>
    </source>
</evidence>
<evidence type="ECO:0000313" key="10">
    <source>
        <dbReference type="EMBL" id="QOL31862.1"/>
    </source>
</evidence>
<feature type="transmembrane region" description="Helical" evidence="7">
    <location>
        <begin position="50"/>
        <end position="70"/>
    </location>
</feature>
<dbReference type="InterPro" id="IPR035906">
    <property type="entry name" value="MetI-like_sf"/>
</dbReference>
<dbReference type="Proteomes" id="UP000216057">
    <property type="component" value="Unassembled WGS sequence"/>
</dbReference>
<feature type="transmembrane region" description="Helical" evidence="7">
    <location>
        <begin position="192"/>
        <end position="215"/>
    </location>
</feature>
<keyword evidence="2 7" id="KW-0813">Transport</keyword>
<dbReference type="SUPFAM" id="SSF161098">
    <property type="entry name" value="MetI-like"/>
    <property type="match status" value="1"/>
</dbReference>
<dbReference type="PANTHER" id="PTHR30193:SF44">
    <property type="entry name" value="LACTOSE TRANSPORT SYSTEM PERMEASE PROTEIN LACF"/>
    <property type="match status" value="1"/>
</dbReference>
<dbReference type="OrthoDB" id="3238099at2"/>
<sequence length="334" mass="36514">MFRRTVSNGAVKRTAHTSSVAVRGARTSRVEASDYVDEQHRIREGRGLSGWLFVLPAITVALIFVIAPFINTVRLSFTDATFSNPGKFVGLEQYQRMLEDESVRTGLINSSLYVVCVVPCMVILPLILASLVSGNSKILAFFRASFYLPVVVSSVIVGLVWTNLLSTRGLVNSVLQTFGWVKEAVPFLTDRWLLLFSAMAITIWTGLGYYMIIYLSALANIDQSLYEAAALDGAGVIRRFLHVTVPGCRSTMVLIMLLSSAAAFRVFNEIYVLTGGTGGVGGKDVTMTMLIKNYGTGLNAKYGYAGAISMLVFLIVGSLIAIEFFVQRKVERDA</sequence>
<reference evidence="9 11" key="1">
    <citation type="journal article" date="2017" name="BMC Genomics">
        <title>Comparative genomic and phylogenomic analyses of the Bifidobacteriaceae family.</title>
        <authorList>
            <person name="Lugli G.A."/>
            <person name="Milani C."/>
            <person name="Turroni F."/>
            <person name="Duranti S."/>
            <person name="Mancabelli L."/>
            <person name="Mangifesta M."/>
            <person name="Ferrario C."/>
            <person name="Modesto M."/>
            <person name="Mattarelli P."/>
            <person name="Jiri K."/>
            <person name="van Sinderen D."/>
            <person name="Ventura M."/>
        </authorList>
    </citation>
    <scope>NUCLEOTIDE SEQUENCE [LARGE SCALE GENOMIC DNA]</scope>
    <source>
        <strain evidence="9 11">DSM 100216</strain>
    </source>
</reference>
<dbReference type="RefSeq" id="WP_094636689.1">
    <property type="nucleotide sequence ID" value="NZ_CP062938.1"/>
</dbReference>
<evidence type="ECO:0000256" key="2">
    <source>
        <dbReference type="ARBA" id="ARBA00022448"/>
    </source>
</evidence>
<organism evidence="9 11">
    <name type="scientific">Bifidobacterium eulemuris</name>
    <dbReference type="NCBI Taxonomy" id="1765219"/>
    <lineage>
        <taxon>Bacteria</taxon>
        <taxon>Bacillati</taxon>
        <taxon>Actinomycetota</taxon>
        <taxon>Actinomycetes</taxon>
        <taxon>Bifidobacteriales</taxon>
        <taxon>Bifidobacteriaceae</taxon>
        <taxon>Bifidobacterium</taxon>
    </lineage>
</organism>
<evidence type="ECO:0000256" key="7">
    <source>
        <dbReference type="RuleBase" id="RU363032"/>
    </source>
</evidence>
<reference evidence="10 12" key="2">
    <citation type="submission" date="2020-10" db="EMBL/GenBank/DDBJ databases">
        <title>Genome sequencing of Bifidobacterium eulemuris_DSMZ_100216.</title>
        <authorList>
            <person name="Kim J."/>
        </authorList>
    </citation>
    <scope>NUCLEOTIDE SEQUENCE [LARGE SCALE GENOMIC DNA]</scope>
    <source>
        <strain evidence="10 12">DSM 100216</strain>
    </source>
</reference>
<evidence type="ECO:0000313" key="11">
    <source>
        <dbReference type="Proteomes" id="UP000216057"/>
    </source>
</evidence>